<dbReference type="GO" id="GO:0015627">
    <property type="term" value="C:type II protein secretion system complex"/>
    <property type="evidence" value="ECO:0007669"/>
    <property type="project" value="InterPro"/>
</dbReference>
<dbReference type="RefSeq" id="WP_161089967.1">
    <property type="nucleotide sequence ID" value="NZ_WWCV01000016.1"/>
</dbReference>
<dbReference type="AlphaFoldDB" id="A0A845HID9"/>
<name>A0A845HID9_9BURK</name>
<dbReference type="SUPFAM" id="SSF54523">
    <property type="entry name" value="Pili subunits"/>
    <property type="match status" value="1"/>
</dbReference>
<keyword evidence="4" id="KW-1185">Reference proteome</keyword>
<evidence type="ECO:0000313" key="3">
    <source>
        <dbReference type="EMBL" id="MYN17335.1"/>
    </source>
</evidence>
<evidence type="ECO:0000256" key="2">
    <source>
        <dbReference type="SAM" id="MobiDB-lite"/>
    </source>
</evidence>
<sequence length="166" mass="18307">MQRKAQRGFTFIELMITLSILATLAMVAAPMAQVALQREKEHQLRAALIEIREAIDAYKRAADNGRIKLAMGDSGYPKKLEDLVVGVPDQRSPRKQNMYFLRRIPRDPFAPVDGNANGFASSTTSGGWAVRSYASPPDNPTEGEDVFDVSSRSAVMGLNGIPLKQW</sequence>
<keyword evidence="1" id="KW-0488">Methylation</keyword>
<comment type="caution">
    <text evidence="3">The sequence shown here is derived from an EMBL/GenBank/DDBJ whole genome shotgun (WGS) entry which is preliminary data.</text>
</comment>
<dbReference type="Gene3D" id="3.30.700.10">
    <property type="entry name" value="Glycoprotein, Type 4 Pilin"/>
    <property type="match status" value="1"/>
</dbReference>
<dbReference type="NCBIfam" id="TIGR02532">
    <property type="entry name" value="IV_pilin_GFxxxE"/>
    <property type="match status" value="1"/>
</dbReference>
<reference evidence="3 4" key="1">
    <citation type="submission" date="2019-12" db="EMBL/GenBank/DDBJ databases">
        <title>Novel species isolated from a subtropical stream in China.</title>
        <authorList>
            <person name="Lu H."/>
        </authorList>
    </citation>
    <scope>NUCLEOTIDE SEQUENCE [LARGE SCALE GENOMIC DNA]</scope>
    <source>
        <strain evidence="3 4">FT107W</strain>
    </source>
</reference>
<dbReference type="InterPro" id="IPR000983">
    <property type="entry name" value="Bac_GSPG_pilin"/>
</dbReference>
<proteinExistence type="predicted"/>
<dbReference type="InterPro" id="IPR012902">
    <property type="entry name" value="N_methyl_site"/>
</dbReference>
<evidence type="ECO:0000256" key="1">
    <source>
        <dbReference type="ARBA" id="ARBA00022481"/>
    </source>
</evidence>
<dbReference type="EMBL" id="WWCV01000016">
    <property type="protein sequence ID" value="MYN17335.1"/>
    <property type="molecule type" value="Genomic_DNA"/>
</dbReference>
<evidence type="ECO:0000313" key="4">
    <source>
        <dbReference type="Proteomes" id="UP000484875"/>
    </source>
</evidence>
<dbReference type="PRINTS" id="PR00813">
    <property type="entry name" value="BCTERIALGSPG"/>
</dbReference>
<protein>
    <submittedName>
        <fullName evidence="3">Prepilin-type N-terminal cleavage/methylation domain-containing protein</fullName>
    </submittedName>
</protein>
<dbReference type="InterPro" id="IPR045584">
    <property type="entry name" value="Pilin-like"/>
</dbReference>
<dbReference type="Proteomes" id="UP000484875">
    <property type="component" value="Unassembled WGS sequence"/>
</dbReference>
<feature type="region of interest" description="Disordered" evidence="2">
    <location>
        <begin position="121"/>
        <end position="144"/>
    </location>
</feature>
<dbReference type="GO" id="GO:0015628">
    <property type="term" value="P:protein secretion by the type II secretion system"/>
    <property type="evidence" value="ECO:0007669"/>
    <property type="project" value="InterPro"/>
</dbReference>
<organism evidence="3 4">
    <name type="scientific">Duganella vulcania</name>
    <dbReference type="NCBI Taxonomy" id="2692166"/>
    <lineage>
        <taxon>Bacteria</taxon>
        <taxon>Pseudomonadati</taxon>
        <taxon>Pseudomonadota</taxon>
        <taxon>Betaproteobacteria</taxon>
        <taxon>Burkholderiales</taxon>
        <taxon>Oxalobacteraceae</taxon>
        <taxon>Telluria group</taxon>
        <taxon>Duganella</taxon>
    </lineage>
</organism>
<gene>
    <name evidence="3" type="ORF">GTP81_11285</name>
</gene>
<dbReference type="Pfam" id="PF07963">
    <property type="entry name" value="N_methyl"/>
    <property type="match status" value="1"/>
</dbReference>
<accession>A0A845HID9</accession>